<dbReference type="PANTHER" id="PTHR46254">
    <property type="entry name" value="PROTEIN GVQW1-RELATED"/>
    <property type="match status" value="1"/>
</dbReference>
<accession>A0A5F8A892</accession>
<dbReference type="Proteomes" id="UP000006718">
    <property type="component" value="Chromosome 5"/>
</dbReference>
<dbReference type="AlphaFoldDB" id="A0A5F8A892"/>
<keyword evidence="2" id="KW-1185">Reference proteome</keyword>
<dbReference type="PRINTS" id="PR02045">
    <property type="entry name" value="F138DOMAIN"/>
</dbReference>
<dbReference type="Ensembl" id="ENSMMUT00000092980.1">
    <property type="protein sequence ID" value="ENSMMUP00000074087.1"/>
    <property type="gene ID" value="ENSMMUG00000055157.1"/>
</dbReference>
<sequence length="117" mass="13204">MLVLFLVVFFSLLFSSLFFYFLRWSFALDAQAGVQWCNLGSPQPPSPEFKQFSSLNLPSSWDYRHLPPRPANFFVYLVETRFHHVGQAVLKLLTSGDPPPPPACQSAGIRGMSHCAQ</sequence>
<reference evidence="1" key="4">
    <citation type="submission" date="2025-09" db="UniProtKB">
        <authorList>
            <consortium name="Ensembl"/>
        </authorList>
    </citation>
    <scope>IDENTIFICATION</scope>
    <source>
        <strain evidence="1">17573</strain>
    </source>
</reference>
<name>A0A5F8A892_MACMU</name>
<dbReference type="VEuPathDB" id="HostDB:ENSMMUG00000055157"/>
<proteinExistence type="predicted"/>
<dbReference type="InParanoid" id="A0A5F8A892"/>
<evidence type="ECO:0000313" key="2">
    <source>
        <dbReference type="Proteomes" id="UP000006718"/>
    </source>
</evidence>
<reference evidence="2" key="1">
    <citation type="journal article" date="2007" name="Science">
        <title>Evolutionary and biomedical insights from the rhesus macaque genome.</title>
        <authorList>
            <person name="Gibbs R.A."/>
            <person name="Rogers J."/>
            <person name="Katze M.G."/>
            <person name="Bumgarner R."/>
            <person name="Weinstock G.M."/>
            <person name="Mardis E.R."/>
            <person name="Remington K.A."/>
            <person name="Strausberg R.L."/>
            <person name="Venter J.C."/>
            <person name="Wilson R.K."/>
            <person name="Batzer M.A."/>
            <person name="Bustamante C.D."/>
            <person name="Eichler E.E."/>
            <person name="Hahn M.W."/>
            <person name="Hardison R.C."/>
            <person name="Makova K.D."/>
            <person name="Miller W."/>
            <person name="Milosavljevic A."/>
            <person name="Palermo R.E."/>
            <person name="Siepel A."/>
            <person name="Sikela J.M."/>
            <person name="Attaway T."/>
            <person name="Bell S."/>
            <person name="Bernard K.E."/>
            <person name="Buhay C.J."/>
            <person name="Chandrabose M.N."/>
            <person name="Dao M."/>
            <person name="Davis C."/>
            <person name="Delehaunty K.D."/>
            <person name="Ding Y."/>
            <person name="Dinh H.H."/>
            <person name="Dugan-Rocha S."/>
            <person name="Fulton L.A."/>
            <person name="Gabisi R.A."/>
            <person name="Garner T.T."/>
            <person name="Godfrey J."/>
            <person name="Hawes A.C."/>
            <person name="Hernandez J."/>
            <person name="Hines S."/>
            <person name="Holder M."/>
            <person name="Hume J."/>
            <person name="Jhangiani S.N."/>
            <person name="Joshi V."/>
            <person name="Khan Z.M."/>
            <person name="Kirkness E.F."/>
            <person name="Cree A."/>
            <person name="Fowler R.G."/>
            <person name="Lee S."/>
            <person name="Lewis L.R."/>
            <person name="Li Z."/>
            <person name="Liu Y.-S."/>
            <person name="Moore S.M."/>
            <person name="Muzny D."/>
            <person name="Nazareth L.V."/>
            <person name="Ngo D.N."/>
            <person name="Okwuonu G.O."/>
            <person name="Pai G."/>
            <person name="Parker D."/>
            <person name="Paul H.A."/>
            <person name="Pfannkoch C."/>
            <person name="Pohl C.S."/>
            <person name="Rogers Y.-H.C."/>
            <person name="Ruiz S.J."/>
            <person name="Sabo A."/>
            <person name="Santibanez J."/>
            <person name="Schneider B.W."/>
            <person name="Smith S.M."/>
            <person name="Sodergren E."/>
            <person name="Svatek A.F."/>
            <person name="Utterback T.R."/>
            <person name="Vattathil S."/>
            <person name="Warren W."/>
            <person name="White C.S."/>
            <person name="Chinwalla A.T."/>
            <person name="Feng Y."/>
            <person name="Halpern A.L."/>
            <person name="Hillier L.W."/>
            <person name="Huang X."/>
            <person name="Minx P."/>
            <person name="Nelson J.O."/>
            <person name="Pepin K.H."/>
            <person name="Qin X."/>
            <person name="Sutton G.G."/>
            <person name="Venter E."/>
            <person name="Walenz B.P."/>
            <person name="Wallis J.W."/>
            <person name="Worley K.C."/>
            <person name="Yang S.-P."/>
            <person name="Jones S.M."/>
            <person name="Marra M.A."/>
            <person name="Rocchi M."/>
            <person name="Schein J.E."/>
            <person name="Baertsch R."/>
            <person name="Clarke L."/>
            <person name="Csuros M."/>
            <person name="Glasscock J."/>
            <person name="Harris R.A."/>
            <person name="Havlak P."/>
            <person name="Jackson A.R."/>
            <person name="Jiang H."/>
            <person name="Liu Y."/>
            <person name="Messina D.N."/>
            <person name="Shen Y."/>
            <person name="Song H.X.-Z."/>
            <person name="Wylie T."/>
            <person name="Zhang L."/>
            <person name="Birney E."/>
            <person name="Han K."/>
            <person name="Konkel M.K."/>
            <person name="Lee J."/>
            <person name="Smit A.F.A."/>
            <person name="Ullmer B."/>
            <person name="Wang H."/>
            <person name="Xing J."/>
            <person name="Burhans R."/>
            <person name="Cheng Z."/>
            <person name="Karro J.E."/>
            <person name="Ma J."/>
            <person name="Raney B."/>
            <person name="She X."/>
            <person name="Cox M.J."/>
            <person name="Demuth J.P."/>
            <person name="Dumas L.J."/>
            <person name="Han S.-G."/>
            <person name="Hopkins J."/>
            <person name="Karimpour-Fard A."/>
            <person name="Kim Y.H."/>
            <person name="Pollack J.R."/>
            <person name="Vinar T."/>
            <person name="Addo-Quaye C."/>
            <person name="Degenhardt J."/>
            <person name="Denby A."/>
            <person name="Hubisz M.J."/>
            <person name="Indap A."/>
            <person name="Kosiol C."/>
            <person name="Lahn B.T."/>
            <person name="Lawson H.A."/>
            <person name="Marklein A."/>
            <person name="Nielsen R."/>
            <person name="Vallender E.J."/>
            <person name="Clark A.G."/>
            <person name="Ferguson B."/>
            <person name="Hernandez R.D."/>
            <person name="Hirani K."/>
            <person name="Kehrer-Sawatzki H."/>
            <person name="Kolb J."/>
            <person name="Patil S."/>
            <person name="Pu L.-L."/>
            <person name="Ren Y."/>
            <person name="Smith D.G."/>
            <person name="Wheeler D.A."/>
            <person name="Schenck I."/>
            <person name="Ball E.V."/>
            <person name="Chen R."/>
            <person name="Cooper D.N."/>
            <person name="Giardine B."/>
            <person name="Hsu F."/>
            <person name="Kent W.J."/>
            <person name="Lesk A."/>
            <person name="Nelson D.L."/>
            <person name="O'brien W.E."/>
            <person name="Pruefer K."/>
            <person name="Stenson P.D."/>
            <person name="Wallace J.C."/>
            <person name="Ke H."/>
            <person name="Liu X.-M."/>
            <person name="Wang P."/>
            <person name="Xiang A.P."/>
            <person name="Yang F."/>
            <person name="Barber G.P."/>
            <person name="Haussler D."/>
            <person name="Karolchik D."/>
            <person name="Kern A.D."/>
            <person name="Kuhn R.M."/>
            <person name="Smith K.E."/>
            <person name="Zwieg A.S."/>
        </authorList>
    </citation>
    <scope>NUCLEOTIDE SEQUENCE [LARGE SCALE GENOMIC DNA]</scope>
    <source>
        <strain evidence="2">17573</strain>
    </source>
</reference>
<organism evidence="1 2">
    <name type="scientific">Macaca mulatta</name>
    <name type="common">Rhesus macaque</name>
    <dbReference type="NCBI Taxonomy" id="9544"/>
    <lineage>
        <taxon>Eukaryota</taxon>
        <taxon>Metazoa</taxon>
        <taxon>Chordata</taxon>
        <taxon>Craniata</taxon>
        <taxon>Vertebrata</taxon>
        <taxon>Euteleostomi</taxon>
        <taxon>Mammalia</taxon>
        <taxon>Eutheria</taxon>
        <taxon>Euarchontoglires</taxon>
        <taxon>Primates</taxon>
        <taxon>Haplorrhini</taxon>
        <taxon>Catarrhini</taxon>
        <taxon>Cercopithecidae</taxon>
        <taxon>Cercopithecinae</taxon>
        <taxon>Macaca</taxon>
    </lineage>
</organism>
<evidence type="ECO:0000313" key="1">
    <source>
        <dbReference type="Ensembl" id="ENSMMUP00000074087.1"/>
    </source>
</evidence>
<protein>
    <submittedName>
        <fullName evidence="1">Uncharacterized protein</fullName>
    </submittedName>
</protein>
<reference evidence="1" key="2">
    <citation type="submission" date="2019-01" db="EMBL/GenBank/DDBJ databases">
        <authorList>
            <person name="Graves T."/>
            <person name="Eichler E.E."/>
            <person name="Wilson R.K."/>
        </authorList>
    </citation>
    <scope>NUCLEOTIDE SEQUENCE [LARGE SCALE GENOMIC DNA]</scope>
    <source>
        <strain evidence="1">17573</strain>
    </source>
</reference>
<dbReference type="PANTHER" id="PTHR46254:SF3">
    <property type="entry name" value="SECRETED PROTEIN"/>
    <property type="match status" value="1"/>
</dbReference>
<reference evidence="1" key="3">
    <citation type="submission" date="2025-08" db="UniProtKB">
        <authorList>
            <consortium name="Ensembl"/>
        </authorList>
    </citation>
    <scope>IDENTIFICATION</scope>
    <source>
        <strain evidence="1">17573</strain>
    </source>
</reference>
<dbReference type="GeneTree" id="ENSGT00940000164709"/>